<dbReference type="InterPro" id="IPR000421">
    <property type="entry name" value="FA58C"/>
</dbReference>
<dbReference type="PANTHER" id="PTHR31084:SF0">
    <property type="entry name" value="ALPHA-L-FUCOSIDASE 2"/>
    <property type="match status" value="1"/>
</dbReference>
<dbReference type="GO" id="GO:0005975">
    <property type="term" value="P:carbohydrate metabolic process"/>
    <property type="evidence" value="ECO:0007669"/>
    <property type="project" value="InterPro"/>
</dbReference>
<gene>
    <name evidence="4" type="ORF">DMH04_06770</name>
</gene>
<dbReference type="Proteomes" id="UP000287547">
    <property type="component" value="Unassembled WGS sequence"/>
</dbReference>
<feature type="chain" id="PRO_5039428523" description="F5/8 type C domain-containing protein" evidence="2">
    <location>
        <begin position="22"/>
        <end position="915"/>
    </location>
</feature>
<proteinExistence type="predicted"/>
<organism evidence="4 5">
    <name type="scientific">Kibdelosporangium aridum</name>
    <dbReference type="NCBI Taxonomy" id="2030"/>
    <lineage>
        <taxon>Bacteria</taxon>
        <taxon>Bacillati</taxon>
        <taxon>Actinomycetota</taxon>
        <taxon>Actinomycetes</taxon>
        <taxon>Pseudonocardiales</taxon>
        <taxon>Pseudonocardiaceae</taxon>
        <taxon>Kibdelosporangium</taxon>
    </lineage>
</organism>
<evidence type="ECO:0000313" key="5">
    <source>
        <dbReference type="Proteomes" id="UP000287547"/>
    </source>
</evidence>
<evidence type="ECO:0000313" key="4">
    <source>
        <dbReference type="EMBL" id="RSM89668.1"/>
    </source>
</evidence>
<dbReference type="SUPFAM" id="SSF49785">
    <property type="entry name" value="Galactose-binding domain-like"/>
    <property type="match status" value="1"/>
</dbReference>
<dbReference type="AlphaFoldDB" id="A0A428ZNN8"/>
<evidence type="ECO:0000256" key="2">
    <source>
        <dbReference type="SAM" id="SignalP"/>
    </source>
</evidence>
<dbReference type="InterPro" id="IPR013780">
    <property type="entry name" value="Glyco_hydro_b"/>
</dbReference>
<evidence type="ECO:0000256" key="1">
    <source>
        <dbReference type="SAM" id="MobiDB-lite"/>
    </source>
</evidence>
<dbReference type="SUPFAM" id="SSF48208">
    <property type="entry name" value="Six-hairpin glycosidases"/>
    <property type="match status" value="1"/>
</dbReference>
<dbReference type="EMBL" id="QHKI01000003">
    <property type="protein sequence ID" value="RSM89668.1"/>
    <property type="molecule type" value="Genomic_DNA"/>
</dbReference>
<dbReference type="RefSeq" id="WP_037253083.1">
    <property type="nucleotide sequence ID" value="NZ_QHKI01000003.1"/>
</dbReference>
<feature type="region of interest" description="Disordered" evidence="1">
    <location>
        <begin position="550"/>
        <end position="569"/>
    </location>
</feature>
<dbReference type="InterPro" id="IPR008979">
    <property type="entry name" value="Galactose-bd-like_sf"/>
</dbReference>
<comment type="caution">
    <text evidence="4">The sequence shown here is derived from an EMBL/GenBank/DDBJ whole genome shotgun (WGS) entry which is preliminary data.</text>
</comment>
<evidence type="ECO:0000259" key="3">
    <source>
        <dbReference type="PROSITE" id="PS50022"/>
    </source>
</evidence>
<accession>A0A428ZNN8</accession>
<feature type="signal peptide" evidence="2">
    <location>
        <begin position="1"/>
        <end position="21"/>
    </location>
</feature>
<dbReference type="Gene3D" id="2.60.120.260">
    <property type="entry name" value="Galactose-binding domain-like"/>
    <property type="match status" value="1"/>
</dbReference>
<dbReference type="Gene3D" id="1.50.10.10">
    <property type="match status" value="1"/>
</dbReference>
<dbReference type="GO" id="GO:0004560">
    <property type="term" value="F:alpha-L-fucosidase activity"/>
    <property type="evidence" value="ECO:0007669"/>
    <property type="project" value="TreeGrafter"/>
</dbReference>
<dbReference type="InterPro" id="IPR012341">
    <property type="entry name" value="6hp_glycosidase-like_sf"/>
</dbReference>
<dbReference type="PROSITE" id="PS50022">
    <property type="entry name" value="FA58C_3"/>
    <property type="match status" value="1"/>
</dbReference>
<keyword evidence="2" id="KW-0732">Signal</keyword>
<sequence length="915" mass="99870">MKLLRALVSSALVLTSTHVLTSTAAAATPEQEWAEISAMISSIKDAYTAPPELASVVTNGYTAGLLLGNGDLAVTSDARDHTQTYYLAKSDFWHAGDGQSHFGKITIRNPQEQAAVPAVKDSLECGASCAIDGDPETRWVSSTNASPSAPQWITVDLGQAKTINRWVVRHNGYSGRADNFQKLNTRDFALQRSSDGTIWTNVDTVAGNTAESTDRTVPSFSARYIRLNITAAVRVPDDPNQKAYIRDLRLFNGTTNVISDSSDPNYRQQQDILNAEVRGTVTMGGQPVHSRTWPADGENLLVTELWTDSQRTPVQVDLTVPAGATGVAGDGQVWISRTTGEGTGFVSRAAASAKVLGSPNEVTASTPSSTNARLSFDLNPGTPVRLVTSLHGNGTYNNTTPVTIFTTRAVDRVAGINASGVDTARAAHREWWRQFWMKSYVDAGDATLNKFYYGALYAVAAANREGFFPGGTYSPWRTTDGVNLGNRYFMNYNTESQYYGVYSANRPELAKPYYRLIQAEWPHNRNATHAAGYQGVTSRRSFGPYNMTRPAPATTPVAPTKNPSAPGDQKTNGFFTAIPLLWDFEYTGNIDFYRTVTYPYLKELGAFWQDFLVKENGKYVVRNSAVNEGGNDVNSVYDLGYVRRNMSALIEGSKILGLDADLRPVWQEVLDNLSPYPLGVRDSLDVILLASEINNPTKGNALLNKNDQPINLEGVVHPSDNLAIGGDPRMLQLARNTLQWVDPFLPGSRGSSGNGFPKTFTIAARVGWDPEDLIGKFKTVVNNLWRPNLTVRQFGGAQETSGSLETVNSMFLQTYQGVTRVFPSWPDQRDAKFVRLRAKGAFVVSSSQQSGNVCHVDVVSEKSNRFTLHNPWSGTDPVKVIDSATGRPVAFTNTGGNISFATTAGRVYNVTSRNC</sequence>
<dbReference type="Pfam" id="PF00754">
    <property type="entry name" value="F5_F8_type_C"/>
    <property type="match status" value="1"/>
</dbReference>
<dbReference type="OrthoDB" id="9816459at2"/>
<feature type="compositionally biased region" description="Low complexity" evidence="1">
    <location>
        <begin position="550"/>
        <end position="560"/>
    </location>
</feature>
<reference evidence="4 5" key="1">
    <citation type="submission" date="2018-05" db="EMBL/GenBank/DDBJ databases">
        <title>Evolution of GPA BGCs.</title>
        <authorList>
            <person name="Waglechner N."/>
            <person name="Wright G.D."/>
        </authorList>
    </citation>
    <scope>NUCLEOTIDE SEQUENCE [LARGE SCALE GENOMIC DNA]</scope>
    <source>
        <strain evidence="4 5">A82846</strain>
    </source>
</reference>
<name>A0A428ZNN8_KIBAR</name>
<dbReference type="Pfam" id="PF22124">
    <property type="entry name" value="Glyco_hydro_95_cat"/>
    <property type="match status" value="1"/>
</dbReference>
<dbReference type="InterPro" id="IPR008928">
    <property type="entry name" value="6-hairpin_glycosidase_sf"/>
</dbReference>
<dbReference type="Gene3D" id="2.60.40.1180">
    <property type="entry name" value="Golgi alpha-mannosidase II"/>
    <property type="match status" value="1"/>
</dbReference>
<feature type="domain" description="F5/8 type C" evidence="3">
    <location>
        <begin position="132"/>
        <end position="227"/>
    </location>
</feature>
<dbReference type="InterPro" id="IPR054363">
    <property type="entry name" value="GH95_cat"/>
</dbReference>
<dbReference type="PANTHER" id="PTHR31084">
    <property type="entry name" value="ALPHA-L-FUCOSIDASE 2"/>
    <property type="match status" value="1"/>
</dbReference>
<protein>
    <recommendedName>
        <fullName evidence="3">F5/8 type C domain-containing protein</fullName>
    </recommendedName>
</protein>